<comment type="subcellular location">
    <subcellularLocation>
        <location evidence="1">Cell membrane</location>
        <topology evidence="1">Lipid-anchor</topology>
    </subcellularLocation>
</comment>
<dbReference type="GO" id="GO:0005886">
    <property type="term" value="C:plasma membrane"/>
    <property type="evidence" value="ECO:0007669"/>
    <property type="project" value="UniProtKB-SubCell"/>
</dbReference>
<dbReference type="GO" id="GO:0015833">
    <property type="term" value="P:peptide transport"/>
    <property type="evidence" value="ECO:0007669"/>
    <property type="project" value="TreeGrafter"/>
</dbReference>
<reference evidence="8" key="1">
    <citation type="submission" date="2015-05" db="EMBL/GenBank/DDBJ databases">
        <authorList>
            <consortium name="Pathogen Informatics"/>
        </authorList>
    </citation>
    <scope>NUCLEOTIDE SEQUENCE [LARGE SCALE GENOMIC DNA]</scope>
    <source>
        <strain evidence="8">T1-815</strain>
    </source>
</reference>
<evidence type="ECO:0000313" key="7">
    <source>
        <dbReference type="EMBL" id="CRL34266.1"/>
    </source>
</evidence>
<comment type="similarity">
    <text evidence="2">Belongs to the bacterial solute-binding protein 5 family.</text>
</comment>
<dbReference type="InterPro" id="IPR039424">
    <property type="entry name" value="SBP_5"/>
</dbReference>
<evidence type="ECO:0000256" key="3">
    <source>
        <dbReference type="ARBA" id="ARBA00022448"/>
    </source>
</evidence>
<dbReference type="SUPFAM" id="SSF53850">
    <property type="entry name" value="Periplasmic binding protein-like II"/>
    <property type="match status" value="2"/>
</dbReference>
<evidence type="ECO:0000256" key="1">
    <source>
        <dbReference type="ARBA" id="ARBA00004193"/>
    </source>
</evidence>
<keyword evidence="4 5" id="KW-0732">Signal</keyword>
<gene>
    <name evidence="7" type="ORF">T1815_07951</name>
</gene>
<organism evidence="7 8">
    <name type="scientific">Agathobacter rectalis</name>
    <dbReference type="NCBI Taxonomy" id="39491"/>
    <lineage>
        <taxon>Bacteria</taxon>
        <taxon>Bacillati</taxon>
        <taxon>Bacillota</taxon>
        <taxon>Clostridia</taxon>
        <taxon>Lachnospirales</taxon>
        <taxon>Lachnospiraceae</taxon>
        <taxon>Agathobacter</taxon>
    </lineage>
</organism>
<dbReference type="AlphaFoldDB" id="A0A0M6WGD4"/>
<evidence type="ECO:0000256" key="2">
    <source>
        <dbReference type="ARBA" id="ARBA00005695"/>
    </source>
</evidence>
<dbReference type="RefSeq" id="WP_055061208.1">
    <property type="nucleotide sequence ID" value="NZ_CVRQ01000010.1"/>
</dbReference>
<protein>
    <recommendedName>
        <fullName evidence="6">Solute-binding protein family 5 domain-containing protein</fullName>
    </recommendedName>
</protein>
<evidence type="ECO:0000256" key="5">
    <source>
        <dbReference type="SAM" id="SignalP"/>
    </source>
</evidence>
<dbReference type="PROSITE" id="PS01040">
    <property type="entry name" value="SBP_BACTERIAL_5"/>
    <property type="match status" value="1"/>
</dbReference>
<dbReference type="PROSITE" id="PS51257">
    <property type="entry name" value="PROKAR_LIPOPROTEIN"/>
    <property type="match status" value="1"/>
</dbReference>
<evidence type="ECO:0000256" key="4">
    <source>
        <dbReference type="ARBA" id="ARBA00022729"/>
    </source>
</evidence>
<dbReference type="Gene3D" id="3.40.190.10">
    <property type="entry name" value="Periplasmic binding protein-like II"/>
    <property type="match status" value="2"/>
</dbReference>
<dbReference type="PANTHER" id="PTHR30290">
    <property type="entry name" value="PERIPLASMIC BINDING COMPONENT OF ABC TRANSPORTER"/>
    <property type="match status" value="1"/>
</dbReference>
<dbReference type="GO" id="GO:1904680">
    <property type="term" value="F:peptide transmembrane transporter activity"/>
    <property type="evidence" value="ECO:0007669"/>
    <property type="project" value="TreeGrafter"/>
</dbReference>
<dbReference type="Gene3D" id="3.90.76.10">
    <property type="entry name" value="Dipeptide-binding Protein, Domain 1"/>
    <property type="match status" value="1"/>
</dbReference>
<proteinExistence type="inferred from homology"/>
<evidence type="ECO:0000313" key="8">
    <source>
        <dbReference type="Proteomes" id="UP000049472"/>
    </source>
</evidence>
<sequence length="565" mass="62965">MKKRLVALTLVAAMALGMTACGSKSEGKISTNDTSANGTSHTAVSAGVDWTGYDELVDSIRTEADLAKRAEMMHQAEDMLMDTWCVIPLYYYNDQYMLKDYVTGVYSTVEGMKYFYNAKNTKNAGKLNIFMASEPDHIDPALNSTVDGGCLAVNSFEGLMRYNAEGKLEPACAESYEVSEDGLTYTFTMRDGLKWSNGDELTAKDFEWSWRRAADPKTAADYSYLCAVFAGYDDTKGLAADDVVASDDGKTLTVKLKAVTPYFLDLCAFPFFFPVNQKSVEGNDDWANDASDKFVTNGAFTLKEWKHDSSMTYVKNPNYWDADNVTVDEMNVMLTSDDVSAYTAYQNGDLDFIDTVPTAEIEAAKKTSEFYTVDNLGTYYVGFNINSKLYSELGLDADQAKVFRKAICLLIDRQYIIDTIAQGGQKIATTFIPEGVTDGNGGEFKNKDYYGTDYDKNFEEAKELLASIGLLDESTGQVNQTVEFTYLVNNSESNVKIGEAIQADLSKVGINLKVEQQEWNVFLNSRKDGQFDFAREGWLMDYNDPINMLEMFTTKSGNNDMQFGR</sequence>
<feature type="domain" description="Solute-binding protein family 5" evidence="6">
    <location>
        <begin position="167"/>
        <end position="559"/>
    </location>
</feature>
<dbReference type="InterPro" id="IPR000914">
    <property type="entry name" value="SBP_5_dom"/>
</dbReference>
<dbReference type="PANTHER" id="PTHR30290:SF79">
    <property type="entry name" value="DIPEPTIDE-BINDING PROTEIN DPPE"/>
    <property type="match status" value="1"/>
</dbReference>
<dbReference type="Gene3D" id="3.10.105.10">
    <property type="entry name" value="Dipeptide-binding Protein, Domain 3"/>
    <property type="match status" value="2"/>
</dbReference>
<keyword evidence="3" id="KW-0813">Transport</keyword>
<dbReference type="EMBL" id="CVRQ01000010">
    <property type="protein sequence ID" value="CRL34266.1"/>
    <property type="molecule type" value="Genomic_DNA"/>
</dbReference>
<name>A0A0M6WGD4_9FIRM</name>
<dbReference type="Pfam" id="PF00496">
    <property type="entry name" value="SBP_bac_5"/>
    <property type="match status" value="1"/>
</dbReference>
<keyword evidence="8" id="KW-1185">Reference proteome</keyword>
<feature type="chain" id="PRO_5039484461" description="Solute-binding protein family 5 domain-containing protein" evidence="5">
    <location>
        <begin position="21"/>
        <end position="565"/>
    </location>
</feature>
<dbReference type="CDD" id="cd08504">
    <property type="entry name" value="PBP2_OppA"/>
    <property type="match status" value="1"/>
</dbReference>
<dbReference type="Proteomes" id="UP000049472">
    <property type="component" value="Unassembled WGS sequence"/>
</dbReference>
<dbReference type="InterPro" id="IPR023765">
    <property type="entry name" value="SBP_5_CS"/>
</dbReference>
<feature type="signal peptide" evidence="5">
    <location>
        <begin position="1"/>
        <end position="20"/>
    </location>
</feature>
<dbReference type="FunFam" id="3.90.76.10:FF:000001">
    <property type="entry name" value="Oligopeptide ABC transporter substrate-binding protein"/>
    <property type="match status" value="1"/>
</dbReference>
<accession>A0A0M6WGD4</accession>
<evidence type="ECO:0000259" key="6">
    <source>
        <dbReference type="Pfam" id="PF00496"/>
    </source>
</evidence>